<evidence type="ECO:0000256" key="4">
    <source>
        <dbReference type="ARBA" id="ARBA00015486"/>
    </source>
</evidence>
<dbReference type="Gene3D" id="1.10.1610.10">
    <property type="match status" value="1"/>
</dbReference>
<evidence type="ECO:0000313" key="13">
    <source>
        <dbReference type="Proteomes" id="UP000561077"/>
    </source>
</evidence>
<keyword evidence="6" id="KW-0328">Glycosyltransferase</keyword>
<dbReference type="Proteomes" id="UP000540490">
    <property type="component" value="Unassembled WGS sequence"/>
</dbReference>
<evidence type="ECO:0000256" key="1">
    <source>
        <dbReference type="ARBA" id="ARBA00005049"/>
    </source>
</evidence>
<dbReference type="GO" id="GO:0009236">
    <property type="term" value="P:cobalamin biosynthetic process"/>
    <property type="evidence" value="ECO:0007669"/>
    <property type="project" value="UniProtKB-KW"/>
</dbReference>
<accession>A0A7W4NUJ8</accession>
<dbReference type="SUPFAM" id="SSF52733">
    <property type="entry name" value="Nicotinate mononucleotide:5,6-dimethylbenzimidazole phosphoribosyltransferase (CobT)"/>
    <property type="match status" value="1"/>
</dbReference>
<proteinExistence type="inferred from homology"/>
<reference evidence="12 13" key="1">
    <citation type="submission" date="2020-04" db="EMBL/GenBank/DDBJ databases">
        <title>Description of novel Gluconacetobacter.</title>
        <authorList>
            <person name="Sombolestani A."/>
        </authorList>
    </citation>
    <scope>NUCLEOTIDE SEQUENCE [LARGE SCALE GENOMIC DNA]</scope>
    <source>
        <strain evidence="11 12">LMG 1728</strain>
        <strain evidence="10 13">LMG 1731</strain>
    </source>
</reference>
<dbReference type="EMBL" id="JABEQO010000043">
    <property type="protein sequence ID" value="MBB2166664.1"/>
    <property type="molecule type" value="Genomic_DNA"/>
</dbReference>
<dbReference type="Pfam" id="PF02277">
    <property type="entry name" value="DBI_PRT"/>
    <property type="match status" value="1"/>
</dbReference>
<evidence type="ECO:0000313" key="10">
    <source>
        <dbReference type="EMBL" id="MBB2166664.1"/>
    </source>
</evidence>
<gene>
    <name evidence="11" type="ORF">HLH25_19460</name>
    <name evidence="10" type="ORF">HLH26_19465</name>
</gene>
<name>A0A7W4NUJ8_9PROT</name>
<evidence type="ECO:0000256" key="3">
    <source>
        <dbReference type="ARBA" id="ARBA00011991"/>
    </source>
</evidence>
<dbReference type="InterPro" id="IPR003200">
    <property type="entry name" value="Nict_dMeBzImd_PRibTrfase"/>
</dbReference>
<evidence type="ECO:0000256" key="5">
    <source>
        <dbReference type="ARBA" id="ARBA00022573"/>
    </source>
</evidence>
<comment type="similarity">
    <text evidence="2">Belongs to the CobT family.</text>
</comment>
<dbReference type="EMBL" id="JABEQN010000042">
    <property type="protein sequence ID" value="MBB2195766.1"/>
    <property type="molecule type" value="Genomic_DNA"/>
</dbReference>
<keyword evidence="12" id="KW-1185">Reference proteome</keyword>
<evidence type="ECO:0000256" key="8">
    <source>
        <dbReference type="ARBA" id="ARBA00030686"/>
    </source>
</evidence>
<dbReference type="EC" id="2.4.2.21" evidence="3"/>
<evidence type="ECO:0000256" key="7">
    <source>
        <dbReference type="ARBA" id="ARBA00022679"/>
    </source>
</evidence>
<evidence type="ECO:0000256" key="9">
    <source>
        <dbReference type="ARBA" id="ARBA00047340"/>
    </source>
</evidence>
<evidence type="ECO:0000256" key="6">
    <source>
        <dbReference type="ARBA" id="ARBA00022676"/>
    </source>
</evidence>
<dbReference type="InterPro" id="IPR036087">
    <property type="entry name" value="Nict_dMeBzImd_PRibTrfase_sf"/>
</dbReference>
<organism evidence="10 13">
    <name type="scientific">Gluconacetobacter dulcium</name>
    <dbReference type="NCBI Taxonomy" id="2729096"/>
    <lineage>
        <taxon>Bacteria</taxon>
        <taxon>Pseudomonadati</taxon>
        <taxon>Pseudomonadota</taxon>
        <taxon>Alphaproteobacteria</taxon>
        <taxon>Acetobacterales</taxon>
        <taxon>Acetobacteraceae</taxon>
        <taxon>Gluconacetobacter</taxon>
    </lineage>
</organism>
<dbReference type="GO" id="GO:0008939">
    <property type="term" value="F:nicotinate-nucleotide-dimethylbenzimidazole phosphoribosyltransferase activity"/>
    <property type="evidence" value="ECO:0007669"/>
    <property type="project" value="UniProtKB-EC"/>
</dbReference>
<evidence type="ECO:0000256" key="2">
    <source>
        <dbReference type="ARBA" id="ARBA00007110"/>
    </source>
</evidence>
<dbReference type="InterPro" id="IPR023195">
    <property type="entry name" value="Nict_dMeBzImd_PRibTrfase_N"/>
</dbReference>
<comment type="catalytic activity">
    <reaction evidence="9">
        <text>5,6-dimethylbenzimidazole + nicotinate beta-D-ribonucleotide = alpha-ribazole 5'-phosphate + nicotinate + H(+)</text>
        <dbReference type="Rhea" id="RHEA:11196"/>
        <dbReference type="ChEBI" id="CHEBI:15378"/>
        <dbReference type="ChEBI" id="CHEBI:15890"/>
        <dbReference type="ChEBI" id="CHEBI:32544"/>
        <dbReference type="ChEBI" id="CHEBI:57502"/>
        <dbReference type="ChEBI" id="CHEBI:57918"/>
        <dbReference type="EC" id="2.4.2.21"/>
    </reaction>
</comment>
<keyword evidence="5" id="KW-0169">Cobalamin biosynthesis</keyword>
<comment type="pathway">
    <text evidence="1">Nucleoside biosynthesis; alpha-ribazole biosynthesis; alpha-ribazole from 5,6-dimethylbenzimidazole: step 1/2.</text>
</comment>
<keyword evidence="7" id="KW-0808">Transferase</keyword>
<sequence>MSCNRRRNATQSPPCASIRAPPCFFKLYEPAPPDDPARQTIATRAATSTKPGASLSRLKDLTAWPGACQGRTAPMLEHVRIVIFAGNHEAVRHGVSPWAARWSAILSPEAPRSTNSPKISRAVIQWSTCRPTCCA</sequence>
<evidence type="ECO:0000313" key="11">
    <source>
        <dbReference type="EMBL" id="MBB2195766.1"/>
    </source>
</evidence>
<dbReference type="AlphaFoldDB" id="A0A7W4NUJ8"/>
<evidence type="ECO:0000313" key="12">
    <source>
        <dbReference type="Proteomes" id="UP000540490"/>
    </source>
</evidence>
<dbReference type="UniPathway" id="UPA00061">
    <property type="reaction ID" value="UER00516"/>
</dbReference>
<comment type="caution">
    <text evidence="10">The sequence shown here is derived from an EMBL/GenBank/DDBJ whole genome shotgun (WGS) entry which is preliminary data.</text>
</comment>
<protein>
    <recommendedName>
        <fullName evidence="4">Nicotinate-nucleotide--dimethylbenzimidazole phosphoribosyltransferase</fullName>
        <ecNumber evidence="3">2.4.2.21</ecNumber>
    </recommendedName>
    <alternativeName>
        <fullName evidence="8">N(1)-alpha-phosphoribosyltransferase</fullName>
    </alternativeName>
</protein>
<dbReference type="Proteomes" id="UP000561077">
    <property type="component" value="Unassembled WGS sequence"/>
</dbReference>